<protein>
    <submittedName>
        <fullName evidence="1">Uncharacterized protein</fullName>
    </submittedName>
</protein>
<gene>
    <name evidence="1" type="ORF">ANHYDRO_01410</name>
</gene>
<comment type="caution">
    <text evidence="1">The sequence shown here is derived from an EMBL/GenBank/DDBJ whole genome shotgun (WGS) entry which is preliminary data.</text>
</comment>
<evidence type="ECO:0000313" key="1">
    <source>
        <dbReference type="EMBL" id="EEB35744.1"/>
    </source>
</evidence>
<reference evidence="1 2" key="1">
    <citation type="submission" date="2008-09" db="EMBL/GenBank/DDBJ databases">
        <authorList>
            <person name="Fulton L."/>
            <person name="Clifton S."/>
            <person name="Fulton B."/>
            <person name="Xu J."/>
            <person name="Minx P."/>
            <person name="Pepin K.H."/>
            <person name="Johnson M."/>
            <person name="Thiruvilangam P."/>
            <person name="Bhonagiri V."/>
            <person name="Nash W.E."/>
            <person name="Mardis E.R."/>
            <person name="Wilson R.K."/>
        </authorList>
    </citation>
    <scope>NUCLEOTIDE SEQUENCE [LARGE SCALE GENOMIC DNA]</scope>
    <source>
        <strain evidence="1 2">DSM 7454</strain>
    </source>
</reference>
<dbReference type="RefSeq" id="WP_004814605.1">
    <property type="nucleotide sequence ID" value="NZ_ABXA01000036.1"/>
</dbReference>
<dbReference type="EMBL" id="ABXA01000036">
    <property type="protein sequence ID" value="EEB35744.1"/>
    <property type="molecule type" value="Genomic_DNA"/>
</dbReference>
<organism evidence="1 2">
    <name type="scientific">Anaerococcus hydrogenalis DSM 7454</name>
    <dbReference type="NCBI Taxonomy" id="561177"/>
    <lineage>
        <taxon>Bacteria</taxon>
        <taxon>Bacillati</taxon>
        <taxon>Bacillota</taxon>
        <taxon>Tissierellia</taxon>
        <taxon>Tissierellales</taxon>
        <taxon>Peptoniphilaceae</taxon>
        <taxon>Anaerococcus</taxon>
    </lineage>
</organism>
<proteinExistence type="predicted"/>
<dbReference type="Proteomes" id="UP000005451">
    <property type="component" value="Unassembled WGS sequence"/>
</dbReference>
<evidence type="ECO:0000313" key="2">
    <source>
        <dbReference type="Proteomes" id="UP000005451"/>
    </source>
</evidence>
<name>B6W9Y4_9FIRM</name>
<reference evidence="1 2" key="2">
    <citation type="submission" date="2008-10" db="EMBL/GenBank/DDBJ databases">
        <title>Draft genome sequence of Anaerococcus hydrogenalis (DSM 7454).</title>
        <authorList>
            <person name="Sudarsanam P."/>
            <person name="Ley R."/>
            <person name="Guruge J."/>
            <person name="Turnbaugh P.J."/>
            <person name="Mahowald M."/>
            <person name="Liep D."/>
            <person name="Gordon J."/>
        </authorList>
    </citation>
    <scope>NUCLEOTIDE SEQUENCE [LARGE SCALE GENOMIC DNA]</scope>
    <source>
        <strain evidence="1 2">DSM 7454</strain>
    </source>
</reference>
<accession>B6W9Y4</accession>
<dbReference type="STRING" id="561177.ANHYDRO_01410"/>
<dbReference type="AlphaFoldDB" id="B6W9Y4"/>
<sequence length="65" mass="7799">MVEVKVLEKYFDKDFDRNVDEGETINVSPERFEEMKKREKEIGRKFFEEIKQIKSTNKKSGPSKK</sequence>